<name>A0A5J6L648_9MICO</name>
<dbReference type="AlphaFoldDB" id="A0A5J6L648"/>
<keyword evidence="2" id="KW-1185">Reference proteome</keyword>
<sequence>MAALVDCDGAARGIRMRRIARRRVAALILASTLLTGCAAQDLAFGVSSGELVGSWVEADGLGTDLTLSGDGTLYASEWPASLHCVSDGARDLAALEDDEALAFDGTWRPGSGSLGYVVMMVFDDTVCARGGTQATVWRNGDGALSLRITIPVGVDPDVLERDQVLLLHPAELD</sequence>
<dbReference type="Proteomes" id="UP000325516">
    <property type="component" value="Chromosome"/>
</dbReference>
<evidence type="ECO:0000313" key="1">
    <source>
        <dbReference type="EMBL" id="QEW03832.1"/>
    </source>
</evidence>
<protein>
    <submittedName>
        <fullName evidence="1">Uncharacterized protein</fullName>
    </submittedName>
</protein>
<proteinExistence type="predicted"/>
<reference evidence="2" key="1">
    <citation type="submission" date="2019-09" db="EMBL/GenBank/DDBJ databases">
        <title>Mumia zhuanghuii sp. nov. isolated from the intestinal contents of plateau pika (Ochotona curzoniae) in the Qinghai-Tibet plateau of China.</title>
        <authorList>
            <person name="Tian Z."/>
        </authorList>
    </citation>
    <scope>NUCLEOTIDE SEQUENCE [LARGE SCALE GENOMIC DNA]</scope>
    <source>
        <strain evidence="2">L-031</strain>
    </source>
</reference>
<dbReference type="RefSeq" id="WP_135068144.1">
    <property type="nucleotide sequence ID" value="NZ_CP044232.1"/>
</dbReference>
<dbReference type="EMBL" id="CP044232">
    <property type="protein sequence ID" value="QEW03832.1"/>
    <property type="molecule type" value="Genomic_DNA"/>
</dbReference>
<organism evidence="1 2">
    <name type="scientific">Microbacterium lushaniae</name>
    <dbReference type="NCBI Taxonomy" id="2614639"/>
    <lineage>
        <taxon>Bacteria</taxon>
        <taxon>Bacillati</taxon>
        <taxon>Actinomycetota</taxon>
        <taxon>Actinomycetes</taxon>
        <taxon>Micrococcales</taxon>
        <taxon>Microbacteriaceae</taxon>
        <taxon>Microbacterium</taxon>
    </lineage>
</organism>
<evidence type="ECO:0000313" key="2">
    <source>
        <dbReference type="Proteomes" id="UP000325516"/>
    </source>
</evidence>
<gene>
    <name evidence="1" type="ORF">F6J85_12530</name>
</gene>
<dbReference type="KEGG" id="mlz:F6J85_12530"/>
<accession>A0A5J6L648</accession>